<evidence type="ECO:0000256" key="3">
    <source>
        <dbReference type="SAM" id="MobiDB-lite"/>
    </source>
</evidence>
<feature type="region of interest" description="Disordered" evidence="3">
    <location>
        <begin position="494"/>
        <end position="526"/>
    </location>
</feature>
<evidence type="ECO:0000256" key="2">
    <source>
        <dbReference type="ARBA" id="ARBA00023242"/>
    </source>
</evidence>
<gene>
    <name evidence="5" type="ORF">IMSHALPRED_004273</name>
</gene>
<feature type="compositionally biased region" description="Basic and acidic residues" evidence="3">
    <location>
        <begin position="497"/>
        <end position="512"/>
    </location>
</feature>
<evidence type="ECO:0000259" key="4">
    <source>
        <dbReference type="PROSITE" id="PS50048"/>
    </source>
</evidence>
<dbReference type="PROSITE" id="PS51257">
    <property type="entry name" value="PROKAR_LIPOPROTEIN"/>
    <property type="match status" value="1"/>
</dbReference>
<dbReference type="Pfam" id="PF04082">
    <property type="entry name" value="Fungal_trans"/>
    <property type="match status" value="1"/>
</dbReference>
<dbReference type="GO" id="GO:0003677">
    <property type="term" value="F:DNA binding"/>
    <property type="evidence" value="ECO:0007669"/>
    <property type="project" value="InterPro"/>
</dbReference>
<dbReference type="EMBL" id="CAJPDT010000020">
    <property type="protein sequence ID" value="CAF9918307.1"/>
    <property type="molecule type" value="Genomic_DNA"/>
</dbReference>
<dbReference type="CDD" id="cd00067">
    <property type="entry name" value="GAL4"/>
    <property type="match status" value="1"/>
</dbReference>
<dbReference type="PROSITE" id="PS50048">
    <property type="entry name" value="ZN2_CY6_FUNGAL_2"/>
    <property type="match status" value="1"/>
</dbReference>
<evidence type="ECO:0000256" key="1">
    <source>
        <dbReference type="ARBA" id="ARBA00022723"/>
    </source>
</evidence>
<accession>A0A8H3I803</accession>
<evidence type="ECO:0000313" key="6">
    <source>
        <dbReference type="Proteomes" id="UP000664534"/>
    </source>
</evidence>
<dbReference type="PANTHER" id="PTHR31668">
    <property type="entry name" value="GLUCOSE TRANSPORT TRANSCRIPTION REGULATOR RGT1-RELATED-RELATED"/>
    <property type="match status" value="1"/>
</dbReference>
<keyword evidence="1" id="KW-0479">Metal-binding</keyword>
<dbReference type="GO" id="GO:0006351">
    <property type="term" value="P:DNA-templated transcription"/>
    <property type="evidence" value="ECO:0007669"/>
    <property type="project" value="InterPro"/>
</dbReference>
<evidence type="ECO:0000313" key="5">
    <source>
        <dbReference type="EMBL" id="CAF9918307.1"/>
    </source>
</evidence>
<dbReference type="SMART" id="SM00906">
    <property type="entry name" value="Fungal_trans"/>
    <property type="match status" value="1"/>
</dbReference>
<dbReference type="InterPro" id="IPR001138">
    <property type="entry name" value="Zn2Cys6_DnaBD"/>
</dbReference>
<dbReference type="PANTHER" id="PTHR31668:SF20">
    <property type="entry name" value="ZN(II)2CYS6 TRANSCRIPTION FACTOR (EUROFUNG)"/>
    <property type="match status" value="1"/>
</dbReference>
<dbReference type="InterPro" id="IPR036864">
    <property type="entry name" value="Zn2-C6_fun-type_DNA-bd_sf"/>
</dbReference>
<feature type="domain" description="Zn(2)-C6 fungal-type" evidence="4">
    <location>
        <begin position="8"/>
        <end position="37"/>
    </location>
</feature>
<keyword evidence="6" id="KW-1185">Reference proteome</keyword>
<dbReference type="Gene3D" id="4.10.240.10">
    <property type="entry name" value="Zn(2)-C6 fungal-type DNA-binding domain"/>
    <property type="match status" value="1"/>
</dbReference>
<keyword evidence="2" id="KW-0539">Nucleus</keyword>
<comment type="caution">
    <text evidence="5">The sequence shown here is derived from an EMBL/GenBank/DDBJ whole genome shotgun (WGS) entry which is preliminary data.</text>
</comment>
<dbReference type="GO" id="GO:0008270">
    <property type="term" value="F:zinc ion binding"/>
    <property type="evidence" value="ECO:0007669"/>
    <property type="project" value="InterPro"/>
</dbReference>
<dbReference type="PROSITE" id="PS00463">
    <property type="entry name" value="ZN2_CY6_FUNGAL_1"/>
    <property type="match status" value="1"/>
</dbReference>
<feature type="compositionally biased region" description="Low complexity" evidence="3">
    <location>
        <begin position="513"/>
        <end position="526"/>
    </location>
</feature>
<sequence>MSVPAKRACDACHRRKVRCNSRQPCGNCSQAGLSCTYDAIPQKKGPKGSRAKVISELRETQKQSDLTSAMLQDGNKGYGSPPQSPALYARASGLLTHELIQACTDFFFAQMYPTMPIMHRDQVQRAVGDMGHSVESYCLITSFLAFMLIQPGIVLKTGHLLDQPAGSVTNPKMGSVLMEEAVRVRKSYDYVENPTINTVITSFFLFGCSFGLNKHNSAWFHLREATALAQILGMQDENTYMFDNVVETSKRRRLFWLLFVTERAYALQKHRPLTLHATISLPTVDQDPGNYSLAGFVYLVNLYRPFDDTFIGLWNKSRTDCSPLTLARLQQQLTEALPQFLNTTESQAADLRTSQQWLRTMVWQLSIANGFLSSTSPDTSMTFRFPIEIAKDLVEVTRQFSKQSMEIHGIGLIEKVFDVACTLIDVMSCVPLESRKFEPGPQEHLNSLLTLVSSLRGGESRFLPLVMAKIRDTLPAIGSQLPQHLLDKYNVPRHQGKRAERPGQQVEFKHETSGGSSSAGSSPFATPPFMHYYPLA</sequence>
<dbReference type="Pfam" id="PF00172">
    <property type="entry name" value="Zn_clus"/>
    <property type="match status" value="1"/>
</dbReference>
<proteinExistence type="predicted"/>
<reference evidence="5" key="1">
    <citation type="submission" date="2021-03" db="EMBL/GenBank/DDBJ databases">
        <authorList>
            <person name="Tagirdzhanova G."/>
        </authorList>
    </citation>
    <scope>NUCLEOTIDE SEQUENCE</scope>
</reference>
<dbReference type="OrthoDB" id="4132249at2759"/>
<dbReference type="SUPFAM" id="SSF57701">
    <property type="entry name" value="Zn2/Cys6 DNA-binding domain"/>
    <property type="match status" value="1"/>
</dbReference>
<protein>
    <recommendedName>
        <fullName evidence="4">Zn(2)-C6 fungal-type domain-containing protein</fullName>
    </recommendedName>
</protein>
<dbReference type="SMART" id="SM00066">
    <property type="entry name" value="GAL4"/>
    <property type="match status" value="1"/>
</dbReference>
<organism evidence="5 6">
    <name type="scientific">Imshaugia aleurites</name>
    <dbReference type="NCBI Taxonomy" id="172621"/>
    <lineage>
        <taxon>Eukaryota</taxon>
        <taxon>Fungi</taxon>
        <taxon>Dikarya</taxon>
        <taxon>Ascomycota</taxon>
        <taxon>Pezizomycotina</taxon>
        <taxon>Lecanoromycetes</taxon>
        <taxon>OSLEUM clade</taxon>
        <taxon>Lecanoromycetidae</taxon>
        <taxon>Lecanorales</taxon>
        <taxon>Lecanorineae</taxon>
        <taxon>Parmeliaceae</taxon>
        <taxon>Imshaugia</taxon>
    </lineage>
</organism>
<dbReference type="Proteomes" id="UP000664534">
    <property type="component" value="Unassembled WGS sequence"/>
</dbReference>
<dbReference type="AlphaFoldDB" id="A0A8H3I803"/>
<dbReference type="GO" id="GO:0000981">
    <property type="term" value="F:DNA-binding transcription factor activity, RNA polymerase II-specific"/>
    <property type="evidence" value="ECO:0007669"/>
    <property type="project" value="InterPro"/>
</dbReference>
<dbReference type="InterPro" id="IPR050797">
    <property type="entry name" value="Carb_Metab_Trans_Reg"/>
</dbReference>
<dbReference type="InterPro" id="IPR007219">
    <property type="entry name" value="XnlR_reg_dom"/>
</dbReference>
<name>A0A8H3I803_9LECA</name>
<dbReference type="CDD" id="cd12148">
    <property type="entry name" value="fungal_TF_MHR"/>
    <property type="match status" value="1"/>
</dbReference>